<proteinExistence type="predicted"/>
<dbReference type="AlphaFoldDB" id="A0AAU9XL50"/>
<evidence type="ECO:0000256" key="1">
    <source>
        <dbReference type="SAM" id="Phobius"/>
    </source>
</evidence>
<evidence type="ECO:0000313" key="3">
    <source>
        <dbReference type="Proteomes" id="UP001159428"/>
    </source>
</evidence>
<keyword evidence="1" id="KW-0812">Transmembrane</keyword>
<feature type="transmembrane region" description="Helical" evidence="1">
    <location>
        <begin position="96"/>
        <end position="116"/>
    </location>
</feature>
<dbReference type="EMBL" id="CALNXJ010000050">
    <property type="protein sequence ID" value="CAH3151939.1"/>
    <property type="molecule type" value="Genomic_DNA"/>
</dbReference>
<accession>A0AAU9XL50</accession>
<keyword evidence="3" id="KW-1185">Reference proteome</keyword>
<sequence length="157" mass="17763">MSPGCSVIDAFSMDWRGENNWLCLPVSFVVDVIKRAHECRSVGTLIVPEWLSAFLWPLLKPFPPEFACFVMDVVSLPVRSDFITHGPGQKVSNSCWLGVFFSDFVLILCFIWLDLLRFGDFAKSIDDPSLQPLVPRLLDLLLKFNAANTAQRYNFGC</sequence>
<keyword evidence="1" id="KW-0472">Membrane</keyword>
<keyword evidence="1" id="KW-1133">Transmembrane helix</keyword>
<gene>
    <name evidence="2" type="ORF">PMEA_00026531</name>
</gene>
<dbReference type="Proteomes" id="UP001159428">
    <property type="component" value="Unassembled WGS sequence"/>
</dbReference>
<name>A0AAU9XL50_9CNID</name>
<comment type="caution">
    <text evidence="2">The sequence shown here is derived from an EMBL/GenBank/DDBJ whole genome shotgun (WGS) entry which is preliminary data.</text>
</comment>
<reference evidence="2 3" key="1">
    <citation type="submission" date="2022-05" db="EMBL/GenBank/DDBJ databases">
        <authorList>
            <consortium name="Genoscope - CEA"/>
            <person name="William W."/>
        </authorList>
    </citation>
    <scope>NUCLEOTIDE SEQUENCE [LARGE SCALE GENOMIC DNA]</scope>
</reference>
<evidence type="ECO:0000313" key="2">
    <source>
        <dbReference type="EMBL" id="CAH3151939.1"/>
    </source>
</evidence>
<organism evidence="2 3">
    <name type="scientific">Pocillopora meandrina</name>
    <dbReference type="NCBI Taxonomy" id="46732"/>
    <lineage>
        <taxon>Eukaryota</taxon>
        <taxon>Metazoa</taxon>
        <taxon>Cnidaria</taxon>
        <taxon>Anthozoa</taxon>
        <taxon>Hexacorallia</taxon>
        <taxon>Scleractinia</taxon>
        <taxon>Astrocoeniina</taxon>
        <taxon>Pocilloporidae</taxon>
        <taxon>Pocillopora</taxon>
    </lineage>
</organism>
<protein>
    <submittedName>
        <fullName evidence="2">Uncharacterized protein</fullName>
    </submittedName>
</protein>